<dbReference type="EMBL" id="QNBC01000091">
    <property type="protein sequence ID" value="RKX65421.1"/>
    <property type="molecule type" value="Genomic_DNA"/>
</dbReference>
<dbReference type="AlphaFoldDB" id="A0A660S6E5"/>
<protein>
    <recommendedName>
        <fullName evidence="12">ABC transporter permease</fullName>
    </recommendedName>
</protein>
<evidence type="ECO:0000256" key="4">
    <source>
        <dbReference type="ARBA" id="ARBA00022692"/>
    </source>
</evidence>
<keyword evidence="5 7" id="KW-1133">Transmembrane helix</keyword>
<accession>A0A660S6E5</accession>
<evidence type="ECO:0000259" key="8">
    <source>
        <dbReference type="Pfam" id="PF02687"/>
    </source>
</evidence>
<dbReference type="Pfam" id="PF02687">
    <property type="entry name" value="FtsX"/>
    <property type="match status" value="1"/>
</dbReference>
<dbReference type="GO" id="GO:0044874">
    <property type="term" value="P:lipoprotein localization to outer membrane"/>
    <property type="evidence" value="ECO:0007669"/>
    <property type="project" value="TreeGrafter"/>
</dbReference>
<proteinExistence type="inferred from homology"/>
<evidence type="ECO:0000256" key="3">
    <source>
        <dbReference type="ARBA" id="ARBA00022475"/>
    </source>
</evidence>
<feature type="transmembrane region" description="Helical" evidence="7">
    <location>
        <begin position="369"/>
        <end position="388"/>
    </location>
</feature>
<evidence type="ECO:0000313" key="10">
    <source>
        <dbReference type="EMBL" id="RKX65421.1"/>
    </source>
</evidence>
<sequence length="402" mass="44628">MIGKIFSLASKNVFRARTRTLITIFAYAFGIGMYILMDGLLGGAYKDSVKNIVQKDIGNIKVFSKGYDINKIVPDPEDYFDEKVYREIFNKYEYSVRELQFLTTIVSGEQQYAGVVRGVNPKSANKVFNYKTDVKVGAWLDSLPDDEVVMGELLAKVLKLKVGDNFVIIYRNRDGNYDAYDFTVGGLIYTGNPNVDRVDVFMKLEKAQEIMGAQGLISDIAIRTNDKGAVERIRRDCGGDLTVYTWEDLSQDFLNINKTKQISSAVLIMMIVIVAVIGIFNTILLGMFERQIEVGTLKALGMSEKEINLLFVIEGGIIGLLGSVVGIITGVILNIPFVTIGISLKGFENMDIGYPVEAVFRSTWNPGSMIFALIFGVVIAILASYYPAKRAARLNPVETLRG</sequence>
<evidence type="ECO:0008006" key="12">
    <source>
        <dbReference type="Google" id="ProtNLM"/>
    </source>
</evidence>
<keyword evidence="3" id="KW-1003">Cell membrane</keyword>
<evidence type="ECO:0000256" key="2">
    <source>
        <dbReference type="ARBA" id="ARBA00005236"/>
    </source>
</evidence>
<feature type="transmembrane region" description="Helical" evidence="7">
    <location>
        <begin position="21"/>
        <end position="45"/>
    </location>
</feature>
<dbReference type="GO" id="GO:0098797">
    <property type="term" value="C:plasma membrane protein complex"/>
    <property type="evidence" value="ECO:0007669"/>
    <property type="project" value="TreeGrafter"/>
</dbReference>
<dbReference type="Proteomes" id="UP000282321">
    <property type="component" value="Unassembled WGS sequence"/>
</dbReference>
<feature type="domain" description="ABC3 transporter permease C-terminal" evidence="8">
    <location>
        <begin position="266"/>
        <end position="396"/>
    </location>
</feature>
<keyword evidence="4 7" id="KW-0812">Transmembrane</keyword>
<evidence type="ECO:0000256" key="6">
    <source>
        <dbReference type="ARBA" id="ARBA00023136"/>
    </source>
</evidence>
<keyword evidence="6 7" id="KW-0472">Membrane</keyword>
<reference evidence="10 11" key="1">
    <citation type="submission" date="2018-06" db="EMBL/GenBank/DDBJ databases">
        <title>Extensive metabolic versatility and redundancy in microbially diverse, dynamic hydrothermal sediments.</title>
        <authorList>
            <person name="Dombrowski N."/>
            <person name="Teske A."/>
            <person name="Baker B.J."/>
        </authorList>
    </citation>
    <scope>NUCLEOTIDE SEQUENCE [LARGE SCALE GENOMIC DNA]</scope>
    <source>
        <strain evidence="10">B35_G9</strain>
    </source>
</reference>
<evidence type="ECO:0000256" key="7">
    <source>
        <dbReference type="SAM" id="Phobius"/>
    </source>
</evidence>
<dbReference type="PANTHER" id="PTHR30489:SF0">
    <property type="entry name" value="LIPOPROTEIN-RELEASING SYSTEM TRANSMEMBRANE PROTEIN LOLE"/>
    <property type="match status" value="1"/>
</dbReference>
<dbReference type="InterPro" id="IPR003838">
    <property type="entry name" value="ABC3_permease_C"/>
</dbReference>
<name>A0A660S6E5_UNCT6</name>
<feature type="domain" description="MacB-like periplasmic core" evidence="9">
    <location>
        <begin position="20"/>
        <end position="234"/>
    </location>
</feature>
<evidence type="ECO:0000256" key="5">
    <source>
        <dbReference type="ARBA" id="ARBA00022989"/>
    </source>
</evidence>
<feature type="transmembrane region" description="Helical" evidence="7">
    <location>
        <begin position="265"/>
        <end position="288"/>
    </location>
</feature>
<dbReference type="PANTHER" id="PTHR30489">
    <property type="entry name" value="LIPOPROTEIN-RELEASING SYSTEM TRANSMEMBRANE PROTEIN LOLE"/>
    <property type="match status" value="1"/>
</dbReference>
<dbReference type="Pfam" id="PF12704">
    <property type="entry name" value="MacB_PCD"/>
    <property type="match status" value="1"/>
</dbReference>
<comment type="similarity">
    <text evidence="2">Belongs to the ABC-4 integral membrane protein family. LolC/E subfamily.</text>
</comment>
<evidence type="ECO:0000313" key="11">
    <source>
        <dbReference type="Proteomes" id="UP000282321"/>
    </source>
</evidence>
<dbReference type="InterPro" id="IPR051447">
    <property type="entry name" value="Lipoprotein-release_system"/>
</dbReference>
<gene>
    <name evidence="10" type="ORF">DRP44_06400</name>
</gene>
<comment type="caution">
    <text evidence="10">The sequence shown here is derived from an EMBL/GenBank/DDBJ whole genome shotgun (WGS) entry which is preliminary data.</text>
</comment>
<feature type="transmembrane region" description="Helical" evidence="7">
    <location>
        <begin position="309"/>
        <end position="335"/>
    </location>
</feature>
<dbReference type="InterPro" id="IPR025857">
    <property type="entry name" value="MacB_PCD"/>
</dbReference>
<organism evidence="10 11">
    <name type="scientific">candidate division TA06 bacterium</name>
    <dbReference type="NCBI Taxonomy" id="2250710"/>
    <lineage>
        <taxon>Bacteria</taxon>
        <taxon>Bacteria division TA06</taxon>
    </lineage>
</organism>
<evidence type="ECO:0000259" key="9">
    <source>
        <dbReference type="Pfam" id="PF12704"/>
    </source>
</evidence>
<evidence type="ECO:0000256" key="1">
    <source>
        <dbReference type="ARBA" id="ARBA00004651"/>
    </source>
</evidence>
<comment type="subcellular location">
    <subcellularLocation>
        <location evidence="1">Cell membrane</location>
        <topology evidence="1">Multi-pass membrane protein</topology>
    </subcellularLocation>
</comment>